<dbReference type="Pfam" id="PF17779">
    <property type="entry name" value="WHD_NOD2"/>
    <property type="match status" value="1"/>
</dbReference>
<dbReference type="InterPro" id="IPR043136">
    <property type="entry name" value="B30.2/SPRY_sf"/>
</dbReference>
<dbReference type="FunFam" id="3.40.50.300:FF:000210">
    <property type="entry name" value="Si:dkey-16p6.1"/>
    <property type="match status" value="1"/>
</dbReference>
<dbReference type="InterPro" id="IPR001611">
    <property type="entry name" value="Leu-rich_rpt"/>
</dbReference>
<dbReference type="InterPro" id="IPR013320">
    <property type="entry name" value="ConA-like_dom_sf"/>
</dbReference>
<evidence type="ECO:0000259" key="9">
    <source>
        <dbReference type="PROSITE" id="PS50188"/>
    </source>
</evidence>
<dbReference type="InterPro" id="IPR041075">
    <property type="entry name" value="NOD1/2_WH"/>
</dbReference>
<dbReference type="Pfam" id="PF14484">
    <property type="entry name" value="FISNA"/>
    <property type="match status" value="1"/>
</dbReference>
<dbReference type="GO" id="GO:0005737">
    <property type="term" value="C:cytoplasm"/>
    <property type="evidence" value="ECO:0007669"/>
    <property type="project" value="UniProtKB-SubCell"/>
</dbReference>
<dbReference type="PROSITE" id="PS50837">
    <property type="entry name" value="NACHT"/>
    <property type="match status" value="1"/>
</dbReference>
<dbReference type="GO" id="GO:0005524">
    <property type="term" value="F:ATP binding"/>
    <property type="evidence" value="ECO:0007669"/>
    <property type="project" value="UniProtKB-KW"/>
</dbReference>
<dbReference type="Pfam" id="PF00622">
    <property type="entry name" value="SPRY"/>
    <property type="match status" value="1"/>
</dbReference>
<feature type="region of interest" description="Disordered" evidence="7">
    <location>
        <begin position="161"/>
        <end position="201"/>
    </location>
</feature>
<evidence type="ECO:0000256" key="6">
    <source>
        <dbReference type="ARBA" id="ARBA00022840"/>
    </source>
</evidence>
<accession>A0A3N0Z0W2</accession>
<dbReference type="InterPro" id="IPR029495">
    <property type="entry name" value="NACHT-assoc"/>
</dbReference>
<evidence type="ECO:0000256" key="5">
    <source>
        <dbReference type="ARBA" id="ARBA00022741"/>
    </source>
</evidence>
<keyword evidence="2" id="KW-0963">Cytoplasm</keyword>
<evidence type="ECO:0000256" key="2">
    <source>
        <dbReference type="ARBA" id="ARBA00022490"/>
    </source>
</evidence>
<dbReference type="InterPro" id="IPR000253">
    <property type="entry name" value="FHA_dom"/>
</dbReference>
<evidence type="ECO:0000259" key="10">
    <source>
        <dbReference type="PROSITE" id="PS50837"/>
    </source>
</evidence>
<dbReference type="CDD" id="cd16040">
    <property type="entry name" value="SPRY_PRY_SNTX"/>
    <property type="match status" value="1"/>
</dbReference>
<dbReference type="SMART" id="SM00449">
    <property type="entry name" value="SPRY"/>
    <property type="match status" value="1"/>
</dbReference>
<dbReference type="PRINTS" id="PR01407">
    <property type="entry name" value="BUTYPHLNCDUF"/>
</dbReference>
<dbReference type="InterPro" id="IPR007111">
    <property type="entry name" value="NACHT_NTPase"/>
</dbReference>
<evidence type="ECO:0000313" key="12">
    <source>
        <dbReference type="Proteomes" id="UP000281406"/>
    </source>
</evidence>
<dbReference type="SMART" id="SM00589">
    <property type="entry name" value="PRY"/>
    <property type="match status" value="1"/>
</dbReference>
<dbReference type="InterPro" id="IPR051261">
    <property type="entry name" value="NLR"/>
</dbReference>
<dbReference type="Pfam" id="PF13765">
    <property type="entry name" value="PRY"/>
    <property type="match status" value="1"/>
</dbReference>
<dbReference type="Gene3D" id="2.60.120.920">
    <property type="match status" value="1"/>
</dbReference>
<evidence type="ECO:0000259" key="8">
    <source>
        <dbReference type="PROSITE" id="PS50006"/>
    </source>
</evidence>
<dbReference type="Proteomes" id="UP000281406">
    <property type="component" value="Unassembled WGS sequence"/>
</dbReference>
<comment type="subcellular location">
    <subcellularLocation>
        <location evidence="1">Cytoplasm</location>
    </subcellularLocation>
</comment>
<feature type="domain" description="NACHT" evidence="10">
    <location>
        <begin position="304"/>
        <end position="438"/>
    </location>
</feature>
<dbReference type="PROSITE" id="PS50006">
    <property type="entry name" value="FHA_DOMAIN"/>
    <property type="match status" value="1"/>
</dbReference>
<proteinExistence type="predicted"/>
<dbReference type="Pfam" id="PF13516">
    <property type="entry name" value="LRR_6"/>
    <property type="match status" value="6"/>
</dbReference>
<evidence type="ECO:0000256" key="1">
    <source>
        <dbReference type="ARBA" id="ARBA00004496"/>
    </source>
</evidence>
<evidence type="ECO:0000256" key="3">
    <source>
        <dbReference type="ARBA" id="ARBA00022614"/>
    </source>
</evidence>
<dbReference type="InterPro" id="IPR003879">
    <property type="entry name" value="Butyrophylin_SPRY"/>
</dbReference>
<dbReference type="Gene3D" id="3.80.10.10">
    <property type="entry name" value="Ribonuclease Inhibitor"/>
    <property type="match status" value="2"/>
</dbReference>
<feature type="region of interest" description="Disordered" evidence="7">
    <location>
        <begin position="1"/>
        <end position="99"/>
    </location>
</feature>
<dbReference type="FunFam" id="2.60.120.920:FF:000037">
    <property type="entry name" value="Si:dkey-191j3.2"/>
    <property type="match status" value="1"/>
</dbReference>
<comment type="caution">
    <text evidence="11">The sequence shown here is derived from an EMBL/GenBank/DDBJ whole genome shotgun (WGS) entry which is preliminary data.</text>
</comment>
<dbReference type="Pfam" id="PF05729">
    <property type="entry name" value="NACHT"/>
    <property type="match status" value="1"/>
</dbReference>
<feature type="compositionally biased region" description="Polar residues" evidence="7">
    <location>
        <begin position="81"/>
        <end position="95"/>
    </location>
</feature>
<dbReference type="InterPro" id="IPR027417">
    <property type="entry name" value="P-loop_NTPase"/>
</dbReference>
<dbReference type="EMBL" id="RJVU01017312">
    <property type="protein sequence ID" value="ROL52169.1"/>
    <property type="molecule type" value="Genomic_DNA"/>
</dbReference>
<dbReference type="Gene3D" id="3.40.50.300">
    <property type="entry name" value="P-loop containing nucleotide triphosphate hydrolases"/>
    <property type="match status" value="1"/>
</dbReference>
<dbReference type="SMART" id="SM00368">
    <property type="entry name" value="LRR_RI"/>
    <property type="match status" value="8"/>
</dbReference>
<feature type="compositionally biased region" description="Low complexity" evidence="7">
    <location>
        <begin position="58"/>
        <end position="69"/>
    </location>
</feature>
<keyword evidence="4" id="KW-0677">Repeat</keyword>
<dbReference type="PROSITE" id="PS50188">
    <property type="entry name" value="B302_SPRY"/>
    <property type="match status" value="1"/>
</dbReference>
<gene>
    <name evidence="11" type="ORF">DPX16_6046</name>
</gene>
<dbReference type="PANTHER" id="PTHR24106">
    <property type="entry name" value="NACHT, LRR AND CARD DOMAINS-CONTAINING"/>
    <property type="match status" value="1"/>
</dbReference>
<evidence type="ECO:0000256" key="7">
    <source>
        <dbReference type="SAM" id="MobiDB-lite"/>
    </source>
</evidence>
<dbReference type="InterPro" id="IPR032675">
    <property type="entry name" value="LRR_dom_sf"/>
</dbReference>
<dbReference type="InterPro" id="IPR041267">
    <property type="entry name" value="NLRP_HD2"/>
</dbReference>
<feature type="domain" description="FHA" evidence="8">
    <location>
        <begin position="796"/>
        <end position="856"/>
    </location>
</feature>
<sequence>MSLYKEREEGDVVHHQNQRAESPDPSCVSMKSDGSMRHPPDLSDGTVTTDSVIRQKKSSVSSCVSMKSDGSMRHPPDLSDETFNTSIRPKESQTASCSVSSCVSMKSDGSMRHPPDLCDEAVTTDSVTKIFMKTQKNTNSKMSHYEERGEGDFVHYQNQRAESPQPSCVSMRSDGSMRHPPDLSDGTVTTDSVDDQSKNLQQISHQPVDDELQRGKDLHKTSMKNKYESLFEPVKLQDNQTLLNRIYTQLYITEGESEWVNDEHEVLHIEKTQRTQHSQDTPIYCNDIFKPSTEPGCEKKEKIKVVLTKGIAGIGKTVSVQKFILDWAEGKANQDVDFMFVLPFRELNLIQGDLYSLHRLLLDFHPKLQDLDSRIYEECKVVFIFDGLDESRITLMFSDRERVTDVTDTSSVGVLMSNLIKGELLPSALIWITTRPAAANQIPSKYINRVTEIQGFDEPQKEEYFTKRISDEDQASRIISYVRNARSLHIMCHIPVFCCISATVLEKILKEDTEIPQTLTEMYIHFLLIQMNMKNQKYEERDTEKPLQSNRKVIVKLAELAFKQLMKGNVMFYEEDLRECCIDITDALYSGICTEIFKEESVLQHRKVYCFIHLSFQEFLAAFYVFYSHLMKNMEPLQLFLCEEYEHFENKRDKSKRNTLCELLTSAADKTLKSKNGHLDLFLRFLLGISLESNQKLLQDLLTRTENSSETIRETAHYIKDRINCYNLSADRSISLFLCLLEVNDQTLCREIQDFVKSDKHSDKKLSPVHCSAIAYMILMSEELLDEFEPIKYNTSYEGRWRLIPAVMNCRKALLAGCCLSDQHCETLCSALQSSKSHLKELDMSNNDLLVNGVRLLCAGLKNSHCQLNILRLAGCRLSDRHCENLSSALQSSNSCLRELDLNNNVLQYSGVKLICDGLESSHCQLNILRLSGCRLTGKGCESLSSVLQSSNSHLTELDLSNNDLQDSGVKLLSDGLKRSHSQLNVLRLVICNLMGQCCESLSSALQSSNSCLRELDLSNNDLKDFGVKLLSDGLKSSYCQLNILRLSGCMVTEEGCCYVSSALSSNPSHLRELDLSYNHPGDSGIKLLSDILNHQNYALDKLNVDHKGDFRITAGLHKYACDLTLDPNTANIHLILSDENRKVTYAEKQLYPDHPERFDGWPQVLCRESLSGRCYWEAEWSGYAVMAVTYKGISRKGWNEFSEFGYNRNNRNSWSLICSETFTACHDNKETVIQVPSCSSKRIGVYVDWSAGTLSFYSVSDTRTLTHLHTFTSTFTESLYAGFGVYLLNSSVSLCTQT</sequence>
<reference evidence="11 12" key="1">
    <citation type="submission" date="2018-10" db="EMBL/GenBank/DDBJ databases">
        <title>Genome assembly for a Yunnan-Guizhou Plateau 3E fish, Anabarilius grahami (Regan), and its evolutionary and genetic applications.</title>
        <authorList>
            <person name="Jiang W."/>
        </authorList>
    </citation>
    <scope>NUCLEOTIDE SEQUENCE [LARGE SCALE GENOMIC DNA]</scope>
    <source>
        <strain evidence="11">AG-KIZ</strain>
        <tissue evidence="11">Muscle</tissue>
    </source>
</reference>
<keyword evidence="6" id="KW-0067">ATP-binding</keyword>
<dbReference type="CDD" id="cd00116">
    <property type="entry name" value="LRR_RI"/>
    <property type="match status" value="1"/>
</dbReference>
<dbReference type="SUPFAM" id="SSF49899">
    <property type="entry name" value="Concanavalin A-like lectins/glucanases"/>
    <property type="match status" value="1"/>
</dbReference>
<dbReference type="InterPro" id="IPR006574">
    <property type="entry name" value="PRY"/>
</dbReference>
<keyword evidence="5" id="KW-0547">Nucleotide-binding</keyword>
<keyword evidence="12" id="KW-1185">Reference proteome</keyword>
<dbReference type="SUPFAM" id="SSF52047">
    <property type="entry name" value="RNI-like"/>
    <property type="match status" value="1"/>
</dbReference>
<feature type="domain" description="B30.2/SPRY" evidence="9">
    <location>
        <begin position="1104"/>
        <end position="1299"/>
    </location>
</feature>
<protein>
    <submittedName>
        <fullName evidence="11">NACHT, LRR and PYD domains-containing protein 12</fullName>
    </submittedName>
</protein>
<feature type="compositionally biased region" description="Polar residues" evidence="7">
    <location>
        <begin position="161"/>
        <end position="170"/>
    </location>
</feature>
<dbReference type="Pfam" id="PF17776">
    <property type="entry name" value="NLRC4_HD2"/>
    <property type="match status" value="1"/>
</dbReference>
<dbReference type="FunFam" id="3.80.10.10:FF:000474">
    <property type="entry name" value="Si:ch211-214c20.1"/>
    <property type="match status" value="1"/>
</dbReference>
<organism evidence="11 12">
    <name type="scientific">Anabarilius grahami</name>
    <name type="common">Kanglang fish</name>
    <name type="synonym">Barilius grahami</name>
    <dbReference type="NCBI Taxonomy" id="495550"/>
    <lineage>
        <taxon>Eukaryota</taxon>
        <taxon>Metazoa</taxon>
        <taxon>Chordata</taxon>
        <taxon>Craniata</taxon>
        <taxon>Vertebrata</taxon>
        <taxon>Euteleostomi</taxon>
        <taxon>Actinopterygii</taxon>
        <taxon>Neopterygii</taxon>
        <taxon>Teleostei</taxon>
        <taxon>Ostariophysi</taxon>
        <taxon>Cypriniformes</taxon>
        <taxon>Xenocyprididae</taxon>
        <taxon>Xenocypridinae</taxon>
        <taxon>Xenocypridinae incertae sedis</taxon>
        <taxon>Anabarilius</taxon>
    </lineage>
</organism>
<evidence type="ECO:0000256" key="4">
    <source>
        <dbReference type="ARBA" id="ARBA00022737"/>
    </source>
</evidence>
<feature type="compositionally biased region" description="Basic and acidic residues" evidence="7">
    <location>
        <begin position="1"/>
        <end position="14"/>
    </location>
</feature>
<evidence type="ECO:0000313" key="11">
    <source>
        <dbReference type="EMBL" id="ROL52169.1"/>
    </source>
</evidence>
<dbReference type="OrthoDB" id="120976at2759"/>
<keyword evidence="3" id="KW-0433">Leucine-rich repeat</keyword>
<dbReference type="SMART" id="SM01288">
    <property type="entry name" value="FISNA"/>
    <property type="match status" value="1"/>
</dbReference>
<name>A0A3N0Z0W2_ANAGA</name>
<dbReference type="InterPro" id="IPR003877">
    <property type="entry name" value="SPRY_dom"/>
</dbReference>
<dbReference type="InterPro" id="IPR001870">
    <property type="entry name" value="B30.2/SPRY"/>
</dbReference>